<feature type="compositionally biased region" description="Polar residues" evidence="1">
    <location>
        <begin position="113"/>
        <end position="126"/>
    </location>
</feature>
<reference evidence="2 3" key="1">
    <citation type="submission" date="2022-03" db="EMBL/GenBank/DDBJ databases">
        <authorList>
            <person name="Macdonald S."/>
            <person name="Ahmed S."/>
            <person name="Newling K."/>
        </authorList>
    </citation>
    <scope>NUCLEOTIDE SEQUENCE [LARGE SCALE GENOMIC DNA]</scope>
</reference>
<dbReference type="EMBL" id="CAKOAT010108488">
    <property type="protein sequence ID" value="CAH8328302.1"/>
    <property type="molecule type" value="Genomic_DNA"/>
</dbReference>
<dbReference type="PANTHER" id="PTHR35099:SF2">
    <property type="entry name" value="OS02G0182700 PROTEIN"/>
    <property type="match status" value="1"/>
</dbReference>
<feature type="region of interest" description="Disordered" evidence="1">
    <location>
        <begin position="42"/>
        <end position="133"/>
    </location>
</feature>
<keyword evidence="3" id="KW-1185">Reference proteome</keyword>
<proteinExistence type="predicted"/>
<dbReference type="AlphaFoldDB" id="A0ABC8JHK3"/>
<evidence type="ECO:0000313" key="2">
    <source>
        <dbReference type="EMBL" id="CAH8328302.1"/>
    </source>
</evidence>
<name>A0ABC8JHK3_ERUVS</name>
<comment type="caution">
    <text evidence="2">The sequence shown here is derived from an EMBL/GenBank/DDBJ whole genome shotgun (WGS) entry which is preliminary data.</text>
</comment>
<gene>
    <name evidence="2" type="ORF">ERUC_LOCUS11322</name>
</gene>
<evidence type="ECO:0000313" key="3">
    <source>
        <dbReference type="Proteomes" id="UP001642260"/>
    </source>
</evidence>
<feature type="region of interest" description="Disordered" evidence="1">
    <location>
        <begin position="201"/>
        <end position="238"/>
    </location>
</feature>
<evidence type="ECO:0000256" key="1">
    <source>
        <dbReference type="SAM" id="MobiDB-lite"/>
    </source>
</evidence>
<accession>A0ABC8JHK3</accession>
<organism evidence="2 3">
    <name type="scientific">Eruca vesicaria subsp. sativa</name>
    <name type="common">Garden rocket</name>
    <name type="synonym">Eruca sativa</name>
    <dbReference type="NCBI Taxonomy" id="29727"/>
    <lineage>
        <taxon>Eukaryota</taxon>
        <taxon>Viridiplantae</taxon>
        <taxon>Streptophyta</taxon>
        <taxon>Embryophyta</taxon>
        <taxon>Tracheophyta</taxon>
        <taxon>Spermatophyta</taxon>
        <taxon>Magnoliopsida</taxon>
        <taxon>eudicotyledons</taxon>
        <taxon>Gunneridae</taxon>
        <taxon>Pentapetalae</taxon>
        <taxon>rosids</taxon>
        <taxon>malvids</taxon>
        <taxon>Brassicales</taxon>
        <taxon>Brassicaceae</taxon>
        <taxon>Brassiceae</taxon>
        <taxon>Eruca</taxon>
    </lineage>
</organism>
<sequence>MKKVTSSSSSKTLVKDKWVAAAMTDDQMVVELLIRLKHAGTVVSEDPDSNLHPLRWGIRQRRSRPSRFGVGVALKKKDVDSARGSPKTPLSWSGGSGSGGGSASPSGDGFEDTSGQASCSTSTGSGSKVFPTNEITSSFSKRLKIKKSSSSELKYQENLKLKERVDLEKEIASLRETFDEQNVRNKRLKRIKLDLNSDRVKNETAPVDLIPKPQSESKSCRTESNKTASSENKSFFFLPDLNMEPTEEEVLYGTS</sequence>
<dbReference type="PANTHER" id="PTHR35099">
    <property type="entry name" value="OS02G0182700 PROTEIN"/>
    <property type="match status" value="1"/>
</dbReference>
<protein>
    <submittedName>
        <fullName evidence="2">Uncharacterized protein</fullName>
    </submittedName>
</protein>
<dbReference type="Proteomes" id="UP001642260">
    <property type="component" value="Unassembled WGS sequence"/>
</dbReference>